<dbReference type="GO" id="GO:0032981">
    <property type="term" value="P:mitochondrial respiratory chain complex I assembly"/>
    <property type="evidence" value="ECO:0007669"/>
    <property type="project" value="TreeGrafter"/>
</dbReference>
<organism evidence="16">
    <name type="scientific">Apis mellifera</name>
    <name type="common">Honeybee</name>
    <dbReference type="NCBI Taxonomy" id="7460"/>
    <lineage>
        <taxon>Eukaryota</taxon>
        <taxon>Metazoa</taxon>
        <taxon>Ecdysozoa</taxon>
        <taxon>Arthropoda</taxon>
        <taxon>Hexapoda</taxon>
        <taxon>Insecta</taxon>
        <taxon>Pterygota</taxon>
        <taxon>Neoptera</taxon>
        <taxon>Endopterygota</taxon>
        <taxon>Hymenoptera</taxon>
        <taxon>Apocrita</taxon>
        <taxon>Aculeata</taxon>
        <taxon>Apoidea</taxon>
        <taxon>Anthophila</taxon>
        <taxon>Apidae</taxon>
        <taxon>Apis</taxon>
    </lineage>
</organism>
<evidence type="ECO:0000256" key="2">
    <source>
        <dbReference type="ARBA" id="ARBA00013055"/>
    </source>
</evidence>
<evidence type="ECO:0000259" key="15">
    <source>
        <dbReference type="Pfam" id="PF02195"/>
    </source>
</evidence>
<dbReference type="InterPro" id="IPR000808">
    <property type="entry name" value="Mrp-like_CS"/>
</dbReference>
<dbReference type="GO" id="GO:0005739">
    <property type="term" value="C:mitochondrion"/>
    <property type="evidence" value="ECO:0007669"/>
    <property type="project" value="TreeGrafter"/>
</dbReference>
<keyword evidence="6" id="KW-0547">Nucleotide-binding</keyword>
<dbReference type="PANTHER" id="PTHR42961">
    <property type="entry name" value="IRON-SULFUR PROTEIN NUBPL"/>
    <property type="match status" value="1"/>
</dbReference>
<accession>A0A7M7H666</accession>
<dbReference type="FunFam" id="3.90.1530.10:FF:000001">
    <property type="entry name" value="Sulfiredoxin"/>
    <property type="match status" value="1"/>
</dbReference>
<dbReference type="Pfam" id="PF10609">
    <property type="entry name" value="ParA"/>
    <property type="match status" value="1"/>
</dbReference>
<dbReference type="SUPFAM" id="SSF52540">
    <property type="entry name" value="P-loop containing nucleoside triphosphate hydrolases"/>
    <property type="match status" value="1"/>
</dbReference>
<dbReference type="Gene3D" id="3.90.1530.10">
    <property type="entry name" value="Conserved hypothetical protein from pyrococcus furiosus pfu- 392566-001, ParB domain"/>
    <property type="match status" value="1"/>
</dbReference>
<evidence type="ECO:0000313" key="18">
    <source>
        <dbReference type="RefSeq" id="XP_006571931.2"/>
    </source>
</evidence>
<evidence type="ECO:0000256" key="14">
    <source>
        <dbReference type="ARBA" id="ARBA00047514"/>
    </source>
</evidence>
<dbReference type="OrthoDB" id="1741334at2759"/>
<evidence type="ECO:0000313" key="16">
    <source>
        <dbReference type="EnsemblMetazoa" id="XP_006571931"/>
    </source>
</evidence>
<dbReference type="EnsemblMetazoa" id="XM_006571868">
    <property type="protein sequence ID" value="XP_006571931"/>
    <property type="gene ID" value="LOC551442"/>
</dbReference>
<dbReference type="GO" id="GO:0005524">
    <property type="term" value="F:ATP binding"/>
    <property type="evidence" value="ECO:0007669"/>
    <property type="project" value="UniProtKB-KW"/>
</dbReference>
<dbReference type="Pfam" id="PF02195">
    <property type="entry name" value="ParB_N"/>
    <property type="match status" value="1"/>
</dbReference>
<dbReference type="GO" id="GO:0046872">
    <property type="term" value="F:metal ion binding"/>
    <property type="evidence" value="ECO:0007669"/>
    <property type="project" value="UniProtKB-KW"/>
</dbReference>
<dbReference type="CDD" id="cd16395">
    <property type="entry name" value="Srx"/>
    <property type="match status" value="1"/>
</dbReference>
<comment type="catalytic activity">
    <reaction evidence="14">
        <text>S-hydroxy-S-oxy-L-cysteinyl-[peroxiredoxin] + [protein]-dithiol + ATP = S-hydroxy-L-cysteinyl-[peroxiredoxin] + [protein]-disulfide + ADP + phosphate</text>
        <dbReference type="Rhea" id="RHEA:17545"/>
        <dbReference type="Rhea" id="RHEA-COMP:10593"/>
        <dbReference type="Rhea" id="RHEA-COMP:10594"/>
        <dbReference type="Rhea" id="RHEA-COMP:13681"/>
        <dbReference type="Rhea" id="RHEA-COMP:17976"/>
        <dbReference type="ChEBI" id="CHEBI:29950"/>
        <dbReference type="ChEBI" id="CHEBI:30616"/>
        <dbReference type="ChEBI" id="CHEBI:43474"/>
        <dbReference type="ChEBI" id="CHEBI:50058"/>
        <dbReference type="ChEBI" id="CHEBI:61973"/>
        <dbReference type="ChEBI" id="CHEBI:61974"/>
        <dbReference type="ChEBI" id="CHEBI:456216"/>
        <dbReference type="EC" id="1.8.98.2"/>
    </reaction>
</comment>
<comment type="similarity">
    <text evidence="13">Belongs to the Mrp/NBP35 ATP-binding proteins family.</text>
</comment>
<keyword evidence="5" id="KW-0479">Metal-binding</keyword>
<keyword evidence="7" id="KW-0067">ATP-binding</keyword>
<evidence type="ECO:0000256" key="9">
    <source>
        <dbReference type="ARBA" id="ARBA00023002"/>
    </source>
</evidence>
<dbReference type="PROSITE" id="PS01215">
    <property type="entry name" value="MRP"/>
    <property type="match status" value="1"/>
</dbReference>
<dbReference type="KEGG" id="ame:551442"/>
<evidence type="ECO:0000256" key="12">
    <source>
        <dbReference type="ARBA" id="ARBA00023157"/>
    </source>
</evidence>
<dbReference type="InterPro" id="IPR003115">
    <property type="entry name" value="ParB_N"/>
</dbReference>
<keyword evidence="8" id="KW-0049">Antioxidant</keyword>
<name>A0A7M7H666_APIME</name>
<keyword evidence="9" id="KW-0560">Oxidoreductase</keyword>
<evidence type="ECO:0000256" key="1">
    <source>
        <dbReference type="ARBA" id="ARBA00009609"/>
    </source>
</evidence>
<evidence type="ECO:0000256" key="5">
    <source>
        <dbReference type="ARBA" id="ARBA00022723"/>
    </source>
</evidence>
<dbReference type="HAMAP" id="MF_02040">
    <property type="entry name" value="Mrp_NBP35"/>
    <property type="match status" value="1"/>
</dbReference>
<protein>
    <recommendedName>
        <fullName evidence="2">sulfiredoxin</fullName>
        <ecNumber evidence="2">1.8.98.2</ecNumber>
    </recommendedName>
</protein>
<evidence type="ECO:0000256" key="6">
    <source>
        <dbReference type="ARBA" id="ARBA00022741"/>
    </source>
</evidence>
<dbReference type="InterPro" id="IPR044304">
    <property type="entry name" value="NUBPL-like"/>
</dbReference>
<dbReference type="SUPFAM" id="SSF110849">
    <property type="entry name" value="ParB/Sulfiredoxin"/>
    <property type="match status" value="1"/>
</dbReference>
<keyword evidence="4" id="KW-0004">4Fe-4S</keyword>
<dbReference type="CDD" id="cd02037">
    <property type="entry name" value="Mrp_NBP35"/>
    <property type="match status" value="1"/>
</dbReference>
<dbReference type="GO" id="GO:0051539">
    <property type="term" value="F:4 iron, 4 sulfur cluster binding"/>
    <property type="evidence" value="ECO:0007669"/>
    <property type="project" value="UniProtKB-KW"/>
</dbReference>
<evidence type="ECO:0000256" key="4">
    <source>
        <dbReference type="ARBA" id="ARBA00022485"/>
    </source>
</evidence>
<dbReference type="RefSeq" id="XP_006571931.2">
    <property type="nucleotide sequence ID" value="XM_006571868.3"/>
</dbReference>
<accession>A0A8B6ZBN5</accession>
<evidence type="ECO:0000256" key="7">
    <source>
        <dbReference type="ARBA" id="ARBA00022840"/>
    </source>
</evidence>
<dbReference type="EC" id="1.8.98.2" evidence="2"/>
<dbReference type="InterPro" id="IPR033756">
    <property type="entry name" value="YlxH/NBP35"/>
</dbReference>
<keyword evidence="10" id="KW-0408">Iron</keyword>
<proteinExistence type="inferred from homology"/>
<evidence type="ECO:0000256" key="11">
    <source>
        <dbReference type="ARBA" id="ARBA00023014"/>
    </source>
</evidence>
<feature type="domain" description="ParB-like N-terminal" evidence="15">
    <location>
        <begin position="337"/>
        <end position="427"/>
    </location>
</feature>
<reference evidence="16" key="1">
    <citation type="submission" date="2021-01" db="UniProtKB">
        <authorList>
            <consortium name="EnsemblMetazoa"/>
        </authorList>
    </citation>
    <scope>IDENTIFICATION</scope>
    <source>
        <strain evidence="16">DH4</strain>
    </source>
</reference>
<keyword evidence="17" id="KW-1185">Reference proteome</keyword>
<keyword evidence="11" id="KW-0411">Iron-sulfur</keyword>
<dbReference type="Proteomes" id="UP000005203">
    <property type="component" value="Linkage group LG3"/>
</dbReference>
<dbReference type="Gene3D" id="3.40.50.300">
    <property type="entry name" value="P-loop containing nucleotide triphosphate hydrolases"/>
    <property type="match status" value="1"/>
</dbReference>
<reference evidence="18" key="2">
    <citation type="submission" date="2025-04" db="UniProtKB">
        <authorList>
            <consortium name="RefSeq"/>
        </authorList>
    </citation>
    <scope>IDENTIFICATION</scope>
    <source>
        <strain evidence="18">DH4</strain>
        <tissue evidence="18">Whole body</tissue>
    </source>
</reference>
<dbReference type="GO" id="GO:0016226">
    <property type="term" value="P:iron-sulfur cluster assembly"/>
    <property type="evidence" value="ECO:0007669"/>
    <property type="project" value="InterPro"/>
</dbReference>
<dbReference type="AlphaFoldDB" id="A0A7M7H666"/>
<dbReference type="GO" id="GO:0140663">
    <property type="term" value="F:ATP-dependent FeS chaperone activity"/>
    <property type="evidence" value="ECO:0007669"/>
    <property type="project" value="InterPro"/>
</dbReference>
<sequence length="435" mass="48429">MLALAFTKICIRLQRNRNETNIYRSFSLSRFIFLNEQKKKEIKIKQKELMARGLPKVKPLKGVKQIVIVASGKGGVGKSTIAVNLSIALKTIEPQKSVGLLDADIFGPSVPLMMNIRQNPMINNANLIEPLVNYGVKCMSMGFLIDNKSSVIWRGLMVMNAIDKLLYQVAWGPLDYLVVDTPPGTGDTHLSIVQNLPVAGVLLITTPQTTALEVTRRGANIFKHLNIPIIGIVENMSSVICPQCNNEIILYNDGTRMIAEELGVQILQTFPLSELIMNSCNSGKPIILSAPKSIQTDMYKHLAEHVIFFLTKQPLNMKYKMNIESSNSIHSDINAETYDIPMNILIRPIPPIINEKKVQSLISTLSNPETETFVPPIDVLWIKGSEGGDYYYSFGGCHRYTAHQRLGKSFIKAKLIQSTITDLKTYLGGSMPNLK</sequence>
<dbReference type="InterPro" id="IPR027417">
    <property type="entry name" value="P-loop_NTPase"/>
</dbReference>
<comment type="similarity">
    <text evidence="1">Belongs to the sulfiredoxin family.</text>
</comment>
<evidence type="ECO:0000256" key="10">
    <source>
        <dbReference type="ARBA" id="ARBA00023004"/>
    </source>
</evidence>
<keyword evidence="12" id="KW-1015">Disulfide bond</keyword>
<keyword evidence="3" id="KW-0488">Methylation</keyword>
<dbReference type="InterPro" id="IPR019591">
    <property type="entry name" value="Mrp/NBP35_ATP-bd"/>
</dbReference>
<dbReference type="PANTHER" id="PTHR42961:SF2">
    <property type="entry name" value="IRON-SULFUR PROTEIN NUBPL"/>
    <property type="match status" value="1"/>
</dbReference>
<gene>
    <name evidence="18" type="primary">LOC551442</name>
</gene>
<dbReference type="FunFam" id="3.40.50.300:FF:001278">
    <property type="entry name" value="Iron-sulfur cluster carrier protein"/>
    <property type="match status" value="1"/>
</dbReference>
<evidence type="ECO:0000313" key="17">
    <source>
        <dbReference type="Proteomes" id="UP000005203"/>
    </source>
</evidence>
<dbReference type="GO" id="GO:0032542">
    <property type="term" value="F:sulfiredoxin activity"/>
    <property type="evidence" value="ECO:0007669"/>
    <property type="project" value="UniProtKB-EC"/>
</dbReference>
<evidence type="ECO:0000256" key="3">
    <source>
        <dbReference type="ARBA" id="ARBA00022481"/>
    </source>
</evidence>
<evidence type="ECO:0000256" key="13">
    <source>
        <dbReference type="ARBA" id="ARBA00024036"/>
    </source>
</evidence>
<evidence type="ECO:0000256" key="8">
    <source>
        <dbReference type="ARBA" id="ARBA00022862"/>
    </source>
</evidence>
<dbReference type="InterPro" id="IPR036086">
    <property type="entry name" value="ParB/Sulfiredoxin_sf"/>
</dbReference>